<dbReference type="EMBL" id="LS991949">
    <property type="protein sequence ID" value="SYV90395.1"/>
    <property type="molecule type" value="Genomic_DNA"/>
</dbReference>
<gene>
    <name evidence="2" type="ORF">BCF88_1152</name>
    <name evidence="3" type="ORF">NCTC10135_00919</name>
</gene>
<reference evidence="3" key="2">
    <citation type="submission" date="2018-06" db="EMBL/GenBank/DDBJ databases">
        <authorList>
            <consortium name="Pathogen Informatics"/>
            <person name="Doyle S."/>
        </authorList>
    </citation>
    <scope>NUCLEOTIDE SEQUENCE</scope>
    <source>
        <strain evidence="3">NCTC10135</strain>
    </source>
</reference>
<dbReference type="KEGG" id="mala:NCTC10135_00919"/>
<dbReference type="Pfam" id="PF00857">
    <property type="entry name" value="Isochorismatase"/>
    <property type="match status" value="1"/>
</dbReference>
<feature type="domain" description="Isochorismatase-like" evidence="1">
    <location>
        <begin position="4"/>
        <end position="156"/>
    </location>
</feature>
<evidence type="ECO:0000313" key="5">
    <source>
        <dbReference type="Proteomes" id="UP000259864"/>
    </source>
</evidence>
<dbReference type="InterPro" id="IPR036380">
    <property type="entry name" value="Isochorismatase-like_sf"/>
</dbReference>
<dbReference type="STRING" id="1188234.MALK_5470"/>
<dbReference type="InterPro" id="IPR000868">
    <property type="entry name" value="Isochorismatase-like_dom"/>
</dbReference>
<reference evidence="2 4" key="1">
    <citation type="submission" date="2018-06" db="EMBL/GenBank/DDBJ databases">
        <title>Genomic Encyclopedia of Archaeal and Bacterial Type Strains, Phase II (KMG-II): from individual species to whole genera.</title>
        <authorList>
            <person name="Goeker M."/>
        </authorList>
    </citation>
    <scope>NUCLEOTIDE SEQUENCE [LARGE SCALE GENOMIC DNA]</scope>
    <source>
        <strain evidence="2 4">ATCC 29103</strain>
    </source>
</reference>
<proteinExistence type="predicted"/>
<dbReference type="CDD" id="cd00431">
    <property type="entry name" value="cysteine_hydrolases"/>
    <property type="match status" value="1"/>
</dbReference>
<sequence length="176" mass="20703">MQKIIFVIDMLNGFCNQGKLASKHIKKLVPSIEKFLSKNQDEEIIFICDQHSMNDIEMKSYPIHCLKNTKEAEIVDELKFFAKKIIGKNTTNSFFAFENKDFLEQYERFEIVGCCTDICILQFAINLKTYFNKKNLDKEIIVYKNLVDTFNTKKHNRKHFNKFALKLMQNSGIIIN</sequence>
<dbReference type="EMBL" id="QKLP01000015">
    <property type="protein sequence ID" value="PYF42196.1"/>
    <property type="molecule type" value="Genomic_DNA"/>
</dbReference>
<dbReference type="SUPFAM" id="SSF52499">
    <property type="entry name" value="Isochorismatase-like hydrolases"/>
    <property type="match status" value="1"/>
</dbReference>
<dbReference type="InterPro" id="IPR044717">
    <property type="entry name" value="NIC1"/>
</dbReference>
<dbReference type="Proteomes" id="UP000247715">
    <property type="component" value="Unassembled WGS sequence"/>
</dbReference>
<protein>
    <submittedName>
        <fullName evidence="3">Amidase from nicotinamidase family</fullName>
    </submittedName>
    <submittedName>
        <fullName evidence="2">Nicotinamidase-related amidase</fullName>
    </submittedName>
</protein>
<evidence type="ECO:0000259" key="1">
    <source>
        <dbReference type="Pfam" id="PF00857"/>
    </source>
</evidence>
<accession>A0A318U427</accession>
<dbReference type="Proteomes" id="UP000259864">
    <property type="component" value="Chromosome 1"/>
</dbReference>
<dbReference type="RefSeq" id="WP_110858468.1">
    <property type="nucleotide sequence ID" value="NZ_LS991949.1"/>
</dbReference>
<evidence type="ECO:0000313" key="3">
    <source>
        <dbReference type="EMBL" id="SYV90395.1"/>
    </source>
</evidence>
<evidence type="ECO:0000313" key="4">
    <source>
        <dbReference type="Proteomes" id="UP000247715"/>
    </source>
</evidence>
<evidence type="ECO:0000313" key="2">
    <source>
        <dbReference type="EMBL" id="PYF42196.1"/>
    </source>
</evidence>
<dbReference type="GO" id="GO:0008936">
    <property type="term" value="F:nicotinamidase activity"/>
    <property type="evidence" value="ECO:0007669"/>
    <property type="project" value="InterPro"/>
</dbReference>
<dbReference type="GO" id="GO:0019365">
    <property type="term" value="P:pyridine nucleotide salvage"/>
    <property type="evidence" value="ECO:0007669"/>
    <property type="project" value="InterPro"/>
</dbReference>
<dbReference type="PANTHER" id="PTHR47297:SF2">
    <property type="entry name" value="OS02G0606800 PROTEIN"/>
    <property type="match status" value="1"/>
</dbReference>
<name>A0A318U427_9BACT</name>
<reference evidence="5" key="3">
    <citation type="submission" date="2018-06" db="EMBL/GenBank/DDBJ databases">
        <authorList>
            <consortium name="Pathogen Informatics"/>
        </authorList>
    </citation>
    <scope>NUCLEOTIDE SEQUENCE [LARGE SCALE GENOMIC DNA]</scope>
    <source>
        <strain evidence="5">NCTC10135</strain>
    </source>
</reference>
<dbReference type="PANTHER" id="PTHR47297">
    <property type="match status" value="1"/>
</dbReference>
<dbReference type="AlphaFoldDB" id="A0A318U427"/>
<organism evidence="2 4">
    <name type="scientific">Metamycoplasma alkalescens</name>
    <dbReference type="NCBI Taxonomy" id="45363"/>
    <lineage>
        <taxon>Bacteria</taxon>
        <taxon>Bacillati</taxon>
        <taxon>Mycoplasmatota</taxon>
        <taxon>Mycoplasmoidales</taxon>
        <taxon>Metamycoplasmataceae</taxon>
        <taxon>Metamycoplasma</taxon>
    </lineage>
</organism>
<dbReference type="Gene3D" id="3.40.50.850">
    <property type="entry name" value="Isochorismatase-like"/>
    <property type="match status" value="1"/>
</dbReference>